<proteinExistence type="predicted"/>
<reference evidence="8" key="1">
    <citation type="submission" date="2025-08" db="UniProtKB">
        <authorList>
            <consortium name="RefSeq"/>
        </authorList>
    </citation>
    <scope>IDENTIFICATION</scope>
</reference>
<comment type="caution">
    <text evidence="3">Lacks conserved residue(s) required for the propagation of feature annotation.</text>
</comment>
<evidence type="ECO:0000259" key="6">
    <source>
        <dbReference type="PROSITE" id="PS50923"/>
    </source>
</evidence>
<dbReference type="Pfam" id="PF15711">
    <property type="entry name" value="ILEI"/>
    <property type="match status" value="1"/>
</dbReference>
<dbReference type="InterPro" id="IPR000436">
    <property type="entry name" value="Sushi_SCR_CCP_dom"/>
</dbReference>
<dbReference type="InterPro" id="IPR035976">
    <property type="entry name" value="Sushi/SCR/CCP_sf"/>
</dbReference>
<dbReference type="InterPro" id="IPR009030">
    <property type="entry name" value="Growth_fac_rcpt_cys_sf"/>
</dbReference>
<dbReference type="InterPro" id="IPR003410">
    <property type="entry name" value="HYR_dom"/>
</dbReference>
<keyword evidence="7" id="KW-1185">Reference proteome</keyword>
<sequence>MKIILFYLSFFIIPFTYACSSRSSCKWTVCYTTYPEFSPRPASGTCVMQQSVGINSIETYSKGGGCPGNQGCSEPVRYRTWCSCQEIYSCWWSEWNQWSGNINHNTCGYQYRYRVANKVFKYTEKPNCHGSITSCSKENENESRTWCSCKKVALCIPSEWSSWSPSPNSNTCIKQKRSRDKIATYTYENQETNCNGVNDRCDVGYLEDERVLCNCPYKQCTEGEWTNWEIHLWKDNCPTERRLKYYRFDEKYQFAYDNCDSVGPKVCPDPVGHVREKEIACPPLPLEQHSVHNDVCNGVSSKCQSICAISCKNGFSLSGNRYITCLGDGNWSGLPGKCEDVEPPNIICPVLSSEIFNLPNKNYSIIDLPEATATDNSESLPKITMDKISPIKAFVGNPVNVIYTATDSSGNQRSCAVNFLVSDNEPPMITYCPSDILLETGVFPHQLFWEEPTFYDNVDGLHLVVHPSHQIGSLFPRGKHTIVYSARDQSFNKVQCIFTVQLDLKSCPLYDPPKNGALNCNIKKNGVVETHICTVACKADHWFLQSENLPPLYNFYVCGEDEQWRGQNEITSLNPVFFVPIQKGVKPWPDCSIGEIPELFKTNFQVYAGKCRDEVQQLQLKQAFINAMTNDVVIDNLFCKISADHCTIDNLEITCSSNSYSVEYMIIKFTLNGRGNLPIFKKIMQDSITALKSTLNEKVFKEDIVDVKDFTLFDEVTCKDGYELKAVNGSTANSSEDGVSSGIEKNILRCIQCTKGMYFDKISSKCKMCEVGTYQSNEGQMSCNKCPENYSTIENGAYSHSLCKAICKPGTYSSNGMENCIACPISTYQPFNKSTACIPCPFGTMNANVGAVSIADCLPTRIEVVIISEGCGDPNISNVCGLSTIRVNGNQYSLMKRGMNFVALDAFTGAFVKSASFDWHGDHQACDKTYEWITQLQNDCIVLAAVQDEATSNAYDKCYQSLELLGGKHPFQNEYRSSFAMIGYKGLHSVTWVHQEKSRYGKGPTLLINSISLPSV</sequence>
<dbReference type="CDD" id="cd00033">
    <property type="entry name" value="CCP"/>
    <property type="match status" value="1"/>
</dbReference>
<dbReference type="RefSeq" id="XP_065668804.1">
    <property type="nucleotide sequence ID" value="XM_065812732.1"/>
</dbReference>
<feature type="signal peptide" evidence="4">
    <location>
        <begin position="1"/>
        <end position="18"/>
    </location>
</feature>
<dbReference type="Pfam" id="PF02494">
    <property type="entry name" value="HYR"/>
    <property type="match status" value="1"/>
</dbReference>
<dbReference type="SMART" id="SM00032">
    <property type="entry name" value="CCP"/>
    <property type="match status" value="1"/>
</dbReference>
<keyword evidence="1" id="KW-0677">Repeat</keyword>
<dbReference type="PROSITE" id="PS50825">
    <property type="entry name" value="HYR"/>
    <property type="match status" value="1"/>
</dbReference>
<dbReference type="InterPro" id="IPR011641">
    <property type="entry name" value="Tyr-kin_ephrin_A/B_rcpt-like"/>
</dbReference>
<feature type="domain" description="Sushi" evidence="6">
    <location>
        <begin position="279"/>
        <end position="340"/>
    </location>
</feature>
<evidence type="ECO:0000313" key="8">
    <source>
        <dbReference type="RefSeq" id="XP_065668804.1"/>
    </source>
</evidence>
<feature type="domain" description="HYR" evidence="5">
    <location>
        <begin position="422"/>
        <end position="504"/>
    </location>
</feature>
<organism evidence="7 8">
    <name type="scientific">Hydra vulgaris</name>
    <name type="common">Hydra</name>
    <name type="synonym">Hydra attenuata</name>
    <dbReference type="NCBI Taxonomy" id="6087"/>
    <lineage>
        <taxon>Eukaryota</taxon>
        <taxon>Metazoa</taxon>
        <taxon>Cnidaria</taxon>
        <taxon>Hydrozoa</taxon>
        <taxon>Hydroidolina</taxon>
        <taxon>Anthoathecata</taxon>
        <taxon>Aplanulata</taxon>
        <taxon>Hydridae</taxon>
        <taxon>Hydra</taxon>
    </lineage>
</organism>
<evidence type="ECO:0000313" key="7">
    <source>
        <dbReference type="Proteomes" id="UP001652625"/>
    </source>
</evidence>
<dbReference type="SMART" id="SM01411">
    <property type="entry name" value="Ephrin_rec_like"/>
    <property type="match status" value="2"/>
</dbReference>
<evidence type="ECO:0000256" key="2">
    <source>
        <dbReference type="ARBA" id="ARBA00023157"/>
    </source>
</evidence>
<evidence type="ECO:0000256" key="3">
    <source>
        <dbReference type="PROSITE-ProRule" id="PRU00302"/>
    </source>
</evidence>
<dbReference type="Pfam" id="PF00084">
    <property type="entry name" value="Sushi"/>
    <property type="match status" value="1"/>
</dbReference>
<dbReference type="PROSITE" id="PS50923">
    <property type="entry name" value="SUSHI"/>
    <property type="match status" value="1"/>
</dbReference>
<gene>
    <name evidence="8" type="primary">LOC100210555</name>
</gene>
<evidence type="ECO:0000256" key="4">
    <source>
        <dbReference type="SAM" id="SignalP"/>
    </source>
</evidence>
<dbReference type="Pfam" id="PF07699">
    <property type="entry name" value="Ephrin_rec_like"/>
    <property type="match status" value="2"/>
</dbReference>
<keyword evidence="4" id="KW-0732">Signal</keyword>
<feature type="disulfide bond" evidence="3">
    <location>
        <begin position="311"/>
        <end position="338"/>
    </location>
</feature>
<name>A0ABM4D3H1_HYDVU</name>
<dbReference type="Proteomes" id="UP001652625">
    <property type="component" value="Chromosome 12"/>
</dbReference>
<dbReference type="PROSITE" id="PS52031">
    <property type="entry name" value="GG_LECTIN"/>
    <property type="match status" value="1"/>
</dbReference>
<keyword evidence="3" id="KW-0768">Sushi</keyword>
<dbReference type="PANTHER" id="PTHR24273">
    <property type="entry name" value="FI04643P-RELATED"/>
    <property type="match status" value="1"/>
</dbReference>
<dbReference type="PANTHER" id="PTHR24273:SF32">
    <property type="entry name" value="HYALIN"/>
    <property type="match status" value="1"/>
</dbReference>
<evidence type="ECO:0000259" key="5">
    <source>
        <dbReference type="PROSITE" id="PS50825"/>
    </source>
</evidence>
<dbReference type="SUPFAM" id="SSF57535">
    <property type="entry name" value="Complement control module/SCR domain"/>
    <property type="match status" value="1"/>
</dbReference>
<dbReference type="Gene3D" id="2.10.50.10">
    <property type="entry name" value="Tumor Necrosis Factor Receptor, subunit A, domain 2"/>
    <property type="match status" value="2"/>
</dbReference>
<keyword evidence="2 3" id="KW-1015">Disulfide bond</keyword>
<dbReference type="PROSITE" id="PS51257">
    <property type="entry name" value="PROKAR_LIPOPROTEIN"/>
    <property type="match status" value="1"/>
</dbReference>
<dbReference type="InterPro" id="IPR039477">
    <property type="entry name" value="ILEI/PANDER_dom"/>
</dbReference>
<dbReference type="SUPFAM" id="SSF57184">
    <property type="entry name" value="Growth factor receptor domain"/>
    <property type="match status" value="1"/>
</dbReference>
<evidence type="ECO:0000256" key="1">
    <source>
        <dbReference type="ARBA" id="ARBA00022737"/>
    </source>
</evidence>
<dbReference type="GeneID" id="100210555"/>
<dbReference type="Gene3D" id="2.10.70.10">
    <property type="entry name" value="Complement Module, domain 1"/>
    <property type="match status" value="1"/>
</dbReference>
<accession>A0ABM4D3H1</accession>
<feature type="chain" id="PRO_5045194464" evidence="4">
    <location>
        <begin position="19"/>
        <end position="1016"/>
    </location>
</feature>
<protein>
    <submittedName>
        <fullName evidence="8">Sushi, von Willebrand factor type A, EGF and pentraxin domain-containing protein 1 isoform X2</fullName>
    </submittedName>
</protein>